<feature type="transmembrane region" description="Helical" evidence="6">
    <location>
        <begin position="688"/>
        <end position="712"/>
    </location>
</feature>
<dbReference type="EMBL" id="SMLW01000532">
    <property type="protein sequence ID" value="MTI25681.1"/>
    <property type="molecule type" value="Genomic_DNA"/>
</dbReference>
<dbReference type="Pfam" id="PF03176">
    <property type="entry name" value="MMPL"/>
    <property type="match status" value="2"/>
</dbReference>
<proteinExistence type="predicted"/>
<evidence type="ECO:0000256" key="5">
    <source>
        <dbReference type="ARBA" id="ARBA00023136"/>
    </source>
</evidence>
<protein>
    <recommendedName>
        <fullName evidence="7">SSD domain-containing protein</fullName>
    </recommendedName>
</protein>
<dbReference type="InterPro" id="IPR050545">
    <property type="entry name" value="Mycobact_MmpL"/>
</dbReference>
<dbReference type="Proteomes" id="UP000798808">
    <property type="component" value="Unassembled WGS sequence"/>
</dbReference>
<gene>
    <name evidence="8" type="ORF">E1163_12065</name>
</gene>
<feature type="transmembrane region" description="Helical" evidence="6">
    <location>
        <begin position="230"/>
        <end position="250"/>
    </location>
</feature>
<dbReference type="PROSITE" id="PS50156">
    <property type="entry name" value="SSD"/>
    <property type="match status" value="1"/>
</dbReference>
<keyword evidence="2" id="KW-1003">Cell membrane</keyword>
<feature type="transmembrane region" description="Helical" evidence="6">
    <location>
        <begin position="620"/>
        <end position="644"/>
    </location>
</feature>
<name>A0ABW9RNU4_9BACT</name>
<feature type="transmembrane region" description="Helical" evidence="6">
    <location>
        <begin position="333"/>
        <end position="357"/>
    </location>
</feature>
<evidence type="ECO:0000256" key="4">
    <source>
        <dbReference type="ARBA" id="ARBA00022989"/>
    </source>
</evidence>
<keyword evidence="4 6" id="KW-1133">Transmembrane helix</keyword>
<feature type="transmembrane region" description="Helical" evidence="6">
    <location>
        <begin position="718"/>
        <end position="747"/>
    </location>
</feature>
<dbReference type="InterPro" id="IPR000731">
    <property type="entry name" value="SSD"/>
</dbReference>
<dbReference type="SUPFAM" id="SSF82866">
    <property type="entry name" value="Multidrug efflux transporter AcrB transmembrane domain"/>
    <property type="match status" value="2"/>
</dbReference>
<evidence type="ECO:0000256" key="2">
    <source>
        <dbReference type="ARBA" id="ARBA00022475"/>
    </source>
</evidence>
<dbReference type="InterPro" id="IPR004869">
    <property type="entry name" value="MMPL_dom"/>
</dbReference>
<evidence type="ECO:0000313" key="9">
    <source>
        <dbReference type="Proteomes" id="UP000798808"/>
    </source>
</evidence>
<evidence type="ECO:0000256" key="6">
    <source>
        <dbReference type="SAM" id="Phobius"/>
    </source>
</evidence>
<evidence type="ECO:0000313" key="8">
    <source>
        <dbReference type="EMBL" id="MTI25681.1"/>
    </source>
</evidence>
<feature type="transmembrane region" description="Helical" evidence="6">
    <location>
        <begin position="594"/>
        <end position="613"/>
    </location>
</feature>
<organism evidence="8 9">
    <name type="scientific">Fulvivirga kasyanovii</name>
    <dbReference type="NCBI Taxonomy" id="396812"/>
    <lineage>
        <taxon>Bacteria</taxon>
        <taxon>Pseudomonadati</taxon>
        <taxon>Bacteroidota</taxon>
        <taxon>Cytophagia</taxon>
        <taxon>Cytophagales</taxon>
        <taxon>Fulvivirgaceae</taxon>
        <taxon>Fulvivirga</taxon>
    </lineage>
</organism>
<dbReference type="Gene3D" id="1.20.1640.10">
    <property type="entry name" value="Multidrug efflux transporter AcrB transmembrane domain"/>
    <property type="match status" value="2"/>
</dbReference>
<reference evidence="8 9" key="1">
    <citation type="submission" date="2019-02" db="EMBL/GenBank/DDBJ databases">
        <authorList>
            <person name="Goldberg S.R."/>
            <person name="Haltli B.A."/>
            <person name="Correa H."/>
            <person name="Russell K.G."/>
        </authorList>
    </citation>
    <scope>NUCLEOTIDE SEQUENCE [LARGE SCALE GENOMIC DNA]</scope>
    <source>
        <strain evidence="8 9">JCM 16186</strain>
    </source>
</reference>
<comment type="subcellular location">
    <subcellularLocation>
        <location evidence="1">Cell membrane</location>
        <topology evidence="1">Multi-pass membrane protein</topology>
    </subcellularLocation>
</comment>
<feature type="transmembrane region" description="Helical" evidence="6">
    <location>
        <begin position="205"/>
        <end position="224"/>
    </location>
</feature>
<keyword evidence="9" id="KW-1185">Reference proteome</keyword>
<evidence type="ECO:0000256" key="3">
    <source>
        <dbReference type="ARBA" id="ARBA00022692"/>
    </source>
</evidence>
<feature type="transmembrane region" description="Helical" evidence="6">
    <location>
        <begin position="257"/>
        <end position="282"/>
    </location>
</feature>
<feature type="transmembrane region" description="Helical" evidence="6">
    <location>
        <begin position="6"/>
        <end position="24"/>
    </location>
</feature>
<comment type="caution">
    <text evidence="8">The sequence shown here is derived from an EMBL/GenBank/DDBJ whole genome shotgun (WGS) entry which is preliminary data.</text>
</comment>
<dbReference type="PANTHER" id="PTHR33406">
    <property type="entry name" value="MEMBRANE PROTEIN MJ1562-RELATED"/>
    <property type="match status" value="1"/>
</dbReference>
<accession>A0ABW9RNU4</accession>
<keyword evidence="5 6" id="KW-0472">Membrane</keyword>
<dbReference type="PANTHER" id="PTHR33406:SF12">
    <property type="entry name" value="BLR2997 PROTEIN"/>
    <property type="match status" value="1"/>
</dbReference>
<keyword evidence="3 6" id="KW-0812">Transmembrane</keyword>
<dbReference type="RefSeq" id="WP_155172011.1">
    <property type="nucleotide sequence ID" value="NZ_BAAAFL010000053.1"/>
</dbReference>
<sequence length="751" mass="83141">MLKKLSFLSIAFVITASLIFGYFIRELRFNYVFESFFPTDDPDLEYYQEFEKLFENDNNYLLIGLVNEPTVFDSTFLNKVNLLTQSIGRTAHVKSVASITSIEKPIISPAGYFEIPVIHADAPDRYAQDSVRIYKDEWLLESFISRDARATAIVLKHEPLPGKEAADSLVNNIRKAIDDLNFQESHLAGKAYAQGVFIEKMQYELAIFLSASVVLVIVFLLIAFRSISGVFVPLIVVLLSTIWILGFMAMTGKTLDILMVLLPTIMFIVGMSDVVHIMTKYIEQLRVGDSKSEALVTTIKEVGLATLLTSLTTAVGFATLLTASIKPIREFGIYTAVGVFFAFIVAFALLPACLYILPRPKVSYKMVHRSSWFLFLSRSFIKVARNGKTIIGINLLLIVISLAGISQIRINTFLIEDLPADDPLKQDFTFFDSQFGGSRPFEITATVKKEGLTVYDRQVLVETDSLQSYFTSLFGPGGIISPVTIVKGLNQAINGGSPDAYRLPSTEKEWKRLNKYLPRILKRHESAGNITAKENTIGRISTRVGDIGSAISLAKTKELQSYIRQHTDTSLVAYKVTGTSNLIDKNNEYLAKNMFEGLGIAFLVVAIIAGLLFKSIRMVIITLVPNVIPLLVIAGIMGISGITLKLSTSIVFSIAFGIAVDDTIHFISKLKIELNKGKPLLYALKRTYLSTGKAIIVTSIILSGGFLILLLSSFGGTFYTGLLVSLTLIFALIIDLTLLPVMIILFFKSNR</sequence>
<feature type="transmembrane region" description="Helical" evidence="6">
    <location>
        <begin position="302"/>
        <end position="321"/>
    </location>
</feature>
<evidence type="ECO:0000259" key="7">
    <source>
        <dbReference type="PROSITE" id="PS50156"/>
    </source>
</evidence>
<feature type="domain" description="SSD" evidence="7">
    <location>
        <begin position="234"/>
        <end position="356"/>
    </location>
</feature>
<evidence type="ECO:0000256" key="1">
    <source>
        <dbReference type="ARBA" id="ARBA00004651"/>
    </source>
</evidence>
<feature type="transmembrane region" description="Helical" evidence="6">
    <location>
        <begin position="650"/>
        <end position="667"/>
    </location>
</feature>
<feature type="transmembrane region" description="Helical" evidence="6">
    <location>
        <begin position="393"/>
        <end position="410"/>
    </location>
</feature>